<reference evidence="1 2" key="1">
    <citation type="submission" date="2016-02" db="EMBL/GenBank/DDBJ databases">
        <title>Discovery of a natural microsporidian pathogen with a broad tissue tropism in Caenorhabditis elegans.</title>
        <authorList>
            <person name="Luallen R.J."/>
            <person name="Reinke A.W."/>
            <person name="Tong L."/>
            <person name="Botts M.R."/>
            <person name="Felix M.-A."/>
            <person name="Troemel E.R."/>
        </authorList>
    </citation>
    <scope>NUCLEOTIDE SEQUENCE [LARGE SCALE GENOMIC DNA]</scope>
    <source>
        <strain evidence="1 2">JUm2807</strain>
    </source>
</reference>
<accession>A0A177EGJ4</accession>
<dbReference type="VEuPathDB" id="MicrosporidiaDB:NEDG_01858"/>
<evidence type="ECO:0000313" key="1">
    <source>
        <dbReference type="EMBL" id="OAG31084.1"/>
    </source>
</evidence>
<dbReference type="EMBL" id="LTDL01000022">
    <property type="protein sequence ID" value="OAG31084.1"/>
    <property type="molecule type" value="Genomic_DNA"/>
</dbReference>
<proteinExistence type="predicted"/>
<evidence type="ECO:0000313" key="2">
    <source>
        <dbReference type="Proteomes" id="UP000185944"/>
    </source>
</evidence>
<dbReference type="RefSeq" id="XP_067544808.1">
    <property type="nucleotide sequence ID" value="XM_067689276.1"/>
</dbReference>
<name>A0A177EGJ4_9MICR</name>
<dbReference type="AlphaFoldDB" id="A0A177EGJ4"/>
<gene>
    <name evidence="1" type="ORF">NEDG_01858</name>
</gene>
<organism evidence="1 2">
    <name type="scientific">Nematocida displodere</name>
    <dbReference type="NCBI Taxonomy" id="1805483"/>
    <lineage>
        <taxon>Eukaryota</taxon>
        <taxon>Fungi</taxon>
        <taxon>Fungi incertae sedis</taxon>
        <taxon>Microsporidia</taxon>
        <taxon>Nematocida</taxon>
    </lineage>
</organism>
<comment type="caution">
    <text evidence="1">The sequence shown here is derived from an EMBL/GenBank/DDBJ whole genome shotgun (WGS) entry which is preliminary data.</text>
</comment>
<dbReference type="GeneID" id="93648208"/>
<protein>
    <submittedName>
        <fullName evidence="1">Uncharacterized protein</fullName>
    </submittedName>
</protein>
<dbReference type="Proteomes" id="UP000185944">
    <property type="component" value="Unassembled WGS sequence"/>
</dbReference>
<sequence length="372" mass="42429">MESMERGTAASEAIGRLRALGLRDQVRYLKTRAPVSFKEVQHLFPQACPQRYAKAAMPVYLAALEQAMLYPNLPEPSPSPETPPSPEQALEAIADTIRQEVEEADLKHLHQMVVTTLGASFANGYTDQYDRWLVMTAIKVLSINRSDKYLLEYFQVITQRLEGKKMLFRDRGIILSDYITENNLSHHSPETGYFAELVPSKPIVEEDSESAEEDYPTEEEITTLAEYASILTDTEFVKKTDAQQERIIKSIDYLIPKEKPYQIKKHYLSIVEALVSLGTLCALEAASELLAVEDTSCDILRVIYHRTQYSFYFRSTTVRLILQVLPKLSQTTIAHLHHHLAQTLNLTRTALSEEDRKLGLDMVWDRLVLRLP</sequence>
<keyword evidence="2" id="KW-1185">Reference proteome</keyword>
<dbReference type="OrthoDB" id="2189074at2759"/>